<protein>
    <submittedName>
        <fullName evidence="1">Uncharacterized protein</fullName>
    </submittedName>
</protein>
<gene>
    <name evidence="1" type="ORF">METZ01_LOCUS152908</name>
</gene>
<dbReference type="AlphaFoldDB" id="A0A382AFC4"/>
<proteinExistence type="predicted"/>
<evidence type="ECO:0000313" key="1">
    <source>
        <dbReference type="EMBL" id="SVB00054.1"/>
    </source>
</evidence>
<name>A0A382AFC4_9ZZZZ</name>
<dbReference type="EMBL" id="UINC01025099">
    <property type="protein sequence ID" value="SVB00054.1"/>
    <property type="molecule type" value="Genomic_DNA"/>
</dbReference>
<organism evidence="1">
    <name type="scientific">marine metagenome</name>
    <dbReference type="NCBI Taxonomy" id="408172"/>
    <lineage>
        <taxon>unclassified sequences</taxon>
        <taxon>metagenomes</taxon>
        <taxon>ecological metagenomes</taxon>
    </lineage>
</organism>
<reference evidence="1" key="1">
    <citation type="submission" date="2018-05" db="EMBL/GenBank/DDBJ databases">
        <authorList>
            <person name="Lanie J.A."/>
            <person name="Ng W.-L."/>
            <person name="Kazmierczak K.M."/>
            <person name="Andrzejewski T.M."/>
            <person name="Davidsen T.M."/>
            <person name="Wayne K.J."/>
            <person name="Tettelin H."/>
            <person name="Glass J.I."/>
            <person name="Rusch D."/>
            <person name="Podicherti R."/>
            <person name="Tsui H.-C.T."/>
            <person name="Winkler M.E."/>
        </authorList>
    </citation>
    <scope>NUCLEOTIDE SEQUENCE</scope>
</reference>
<sequence>MFEPDFFYAVYKLSKGLLMLPFYGGVKSMF</sequence>
<accession>A0A382AFC4</accession>